<gene>
    <name evidence="4" type="ORF">AVDCRST_MAG25-3284</name>
</gene>
<protein>
    <submittedName>
        <fullName evidence="4">Acetyltransferase, GNAT family</fullName>
    </submittedName>
</protein>
<name>A0A6J4S9E1_9ACTN</name>
<sequence length="178" mass="19118">MTRHATVRPLSAREAREAVPDLSAVLIDCVEGGDSVGFMSPLAREKADTFWRGVAEGVAAGGRGLLVAEDRAGGTIVGTVQIVLARPENQPHRADISKMLVHRRARRRGLGAALMRAAEDAARAAGKTLLLLDTASRDAERLYERSGWTRVGPVPGYALMPDGRPCDTTIFYKTIARA</sequence>
<evidence type="ECO:0000313" key="4">
    <source>
        <dbReference type="EMBL" id="CAA9489566.1"/>
    </source>
</evidence>
<dbReference type="PROSITE" id="PS51186">
    <property type="entry name" value="GNAT"/>
    <property type="match status" value="1"/>
</dbReference>
<dbReference type="SUPFAM" id="SSF55729">
    <property type="entry name" value="Acyl-CoA N-acyltransferases (Nat)"/>
    <property type="match status" value="1"/>
</dbReference>
<evidence type="ECO:0000256" key="2">
    <source>
        <dbReference type="ARBA" id="ARBA00023315"/>
    </source>
</evidence>
<reference evidence="4" key="1">
    <citation type="submission" date="2020-02" db="EMBL/GenBank/DDBJ databases">
        <authorList>
            <person name="Meier V. D."/>
        </authorList>
    </citation>
    <scope>NUCLEOTIDE SEQUENCE</scope>
    <source>
        <strain evidence="4">AVDCRST_MAG25</strain>
    </source>
</reference>
<proteinExistence type="predicted"/>
<accession>A0A6J4S9E1</accession>
<dbReference type="InterPro" id="IPR050832">
    <property type="entry name" value="Bact_Acetyltransf"/>
</dbReference>
<dbReference type="Gene3D" id="3.40.630.30">
    <property type="match status" value="1"/>
</dbReference>
<dbReference type="Pfam" id="PF00583">
    <property type="entry name" value="Acetyltransf_1"/>
    <property type="match status" value="1"/>
</dbReference>
<dbReference type="InterPro" id="IPR000182">
    <property type="entry name" value="GNAT_dom"/>
</dbReference>
<evidence type="ECO:0000256" key="1">
    <source>
        <dbReference type="ARBA" id="ARBA00022679"/>
    </source>
</evidence>
<dbReference type="PANTHER" id="PTHR43877">
    <property type="entry name" value="AMINOALKYLPHOSPHONATE N-ACETYLTRANSFERASE-RELATED-RELATED"/>
    <property type="match status" value="1"/>
</dbReference>
<feature type="domain" description="N-acetyltransferase" evidence="3">
    <location>
        <begin position="25"/>
        <end position="167"/>
    </location>
</feature>
<dbReference type="AlphaFoldDB" id="A0A6J4S9E1"/>
<evidence type="ECO:0000259" key="3">
    <source>
        <dbReference type="PROSITE" id="PS51186"/>
    </source>
</evidence>
<dbReference type="GO" id="GO:0016747">
    <property type="term" value="F:acyltransferase activity, transferring groups other than amino-acyl groups"/>
    <property type="evidence" value="ECO:0007669"/>
    <property type="project" value="InterPro"/>
</dbReference>
<organism evidence="4">
    <name type="scientific">uncultured Rubrobacteraceae bacterium</name>
    <dbReference type="NCBI Taxonomy" id="349277"/>
    <lineage>
        <taxon>Bacteria</taxon>
        <taxon>Bacillati</taxon>
        <taxon>Actinomycetota</taxon>
        <taxon>Rubrobacteria</taxon>
        <taxon>Rubrobacterales</taxon>
        <taxon>Rubrobacteraceae</taxon>
        <taxon>environmental samples</taxon>
    </lineage>
</organism>
<dbReference type="EMBL" id="CADCVI010000224">
    <property type="protein sequence ID" value="CAA9489566.1"/>
    <property type="molecule type" value="Genomic_DNA"/>
</dbReference>
<keyword evidence="2" id="KW-0012">Acyltransferase</keyword>
<keyword evidence="1 4" id="KW-0808">Transferase</keyword>
<dbReference type="InterPro" id="IPR016181">
    <property type="entry name" value="Acyl_CoA_acyltransferase"/>
</dbReference>